<dbReference type="InterPro" id="IPR029058">
    <property type="entry name" value="AB_hydrolase_fold"/>
</dbReference>
<dbReference type="Pfam" id="PF12048">
    <property type="entry name" value="DUF3530"/>
    <property type="match status" value="1"/>
</dbReference>
<dbReference type="AlphaFoldDB" id="A0A7Y9XUE5"/>
<protein>
    <recommendedName>
        <fullName evidence="5">DUF3530 domain-containing protein</fullName>
    </recommendedName>
</protein>
<organism evidence="3 4">
    <name type="scientific">Phytopseudomonas flavescens</name>
    <dbReference type="NCBI Taxonomy" id="29435"/>
    <lineage>
        <taxon>Bacteria</taxon>
        <taxon>Pseudomonadati</taxon>
        <taxon>Pseudomonadota</taxon>
        <taxon>Gammaproteobacteria</taxon>
        <taxon>Pseudomonadales</taxon>
        <taxon>Pseudomonadaceae</taxon>
        <taxon>Phytopseudomonas</taxon>
    </lineage>
</organism>
<dbReference type="EMBL" id="JACBYV010000001">
    <property type="protein sequence ID" value="NYH76277.1"/>
    <property type="molecule type" value="Genomic_DNA"/>
</dbReference>
<dbReference type="SUPFAM" id="SSF53474">
    <property type="entry name" value="alpha/beta-Hydrolases"/>
    <property type="match status" value="1"/>
</dbReference>
<accession>A0A7Y9XUE5</accession>
<evidence type="ECO:0000256" key="2">
    <source>
        <dbReference type="SAM" id="SignalP"/>
    </source>
</evidence>
<feature type="signal peptide" evidence="2">
    <location>
        <begin position="1"/>
        <end position="31"/>
    </location>
</feature>
<feature type="region of interest" description="Disordered" evidence="1">
    <location>
        <begin position="151"/>
        <end position="188"/>
    </location>
</feature>
<evidence type="ECO:0000313" key="3">
    <source>
        <dbReference type="EMBL" id="NYH76277.1"/>
    </source>
</evidence>
<evidence type="ECO:0000313" key="4">
    <source>
        <dbReference type="Proteomes" id="UP000578688"/>
    </source>
</evidence>
<dbReference type="RefSeq" id="WP_257026975.1">
    <property type="nucleotide sequence ID" value="NZ_JACBYV010000001.1"/>
</dbReference>
<evidence type="ECO:0008006" key="5">
    <source>
        <dbReference type="Google" id="ProtNLM"/>
    </source>
</evidence>
<name>A0A7Y9XUE5_9GAMM</name>
<feature type="chain" id="PRO_5030898660" description="DUF3530 domain-containing protein" evidence="2">
    <location>
        <begin position="32"/>
        <end position="330"/>
    </location>
</feature>
<proteinExistence type="predicted"/>
<evidence type="ECO:0000256" key="1">
    <source>
        <dbReference type="SAM" id="MobiDB-lite"/>
    </source>
</evidence>
<keyword evidence="4" id="KW-1185">Reference proteome</keyword>
<comment type="caution">
    <text evidence="3">The sequence shown here is derived from an EMBL/GenBank/DDBJ whole genome shotgun (WGS) entry which is preliminary data.</text>
</comment>
<feature type="compositionally biased region" description="Basic and acidic residues" evidence="1">
    <location>
        <begin position="43"/>
        <end position="52"/>
    </location>
</feature>
<feature type="compositionally biased region" description="Low complexity" evidence="1">
    <location>
        <begin position="173"/>
        <end position="186"/>
    </location>
</feature>
<keyword evidence="2" id="KW-0732">Signal</keyword>
<dbReference type="Proteomes" id="UP000578688">
    <property type="component" value="Unassembled WGS sequence"/>
</dbReference>
<dbReference type="Gene3D" id="3.40.50.1820">
    <property type="entry name" value="alpha/beta hydrolase"/>
    <property type="match status" value="1"/>
</dbReference>
<dbReference type="InterPro" id="IPR022529">
    <property type="entry name" value="DUF3530"/>
</dbReference>
<reference evidence="3 4" key="1">
    <citation type="submission" date="2020-07" db="EMBL/GenBank/DDBJ databases">
        <title>Genomic analyses of the natural microbiome of Caenorhabditis elegans.</title>
        <authorList>
            <person name="Samuel B."/>
        </authorList>
    </citation>
    <scope>NUCLEOTIDE SEQUENCE [LARGE SCALE GENOMIC DNA]</scope>
    <source>
        <strain evidence="3 4">BIGb0408</strain>
    </source>
</reference>
<feature type="region of interest" description="Disordered" evidence="1">
    <location>
        <begin position="30"/>
        <end position="52"/>
    </location>
</feature>
<sequence>MTSGPSMMRFRHSPRYMLCLMLLTGTMAAHGEQSPPADTGEQAETKPEQRAPLAERSELEALALERQLAANEQQRLDAAGTQFLALWLPANDPAPKGAVILLPGDEESADAPRVIGPLRQKLPDAGWHSLSLSLPDPQGANLPIRVVESAPAAGEVPAEKPAEPATPEPAPTSAPATEPTQNAEAARAAHVERVFARIDAGIAFAGQQQAKTLVLMGHGSGAYWAARYIAERKPANVAHLLLVDLRQPEGFESPINDLLAQLKASVGDFYYRDSTTARQAALLRKQLSQRQKQPTFVQVGLDALPGNADVAEEQLFRRLRGWLDKQAGGK</sequence>
<gene>
    <name evidence="3" type="ORF">FHR27_004887</name>
</gene>